<evidence type="ECO:0000259" key="10">
    <source>
        <dbReference type="Pfam" id="PF03807"/>
    </source>
</evidence>
<organism evidence="12 13">
    <name type="scientific">Faecalibacterium prausnitzii</name>
    <dbReference type="NCBI Taxonomy" id="853"/>
    <lineage>
        <taxon>Bacteria</taxon>
        <taxon>Bacillati</taxon>
        <taxon>Bacillota</taxon>
        <taxon>Clostridia</taxon>
        <taxon>Eubacteriales</taxon>
        <taxon>Oscillospiraceae</taxon>
        <taxon>Faecalibacterium</taxon>
    </lineage>
</organism>
<feature type="binding site" evidence="8">
    <location>
        <position position="54"/>
    </location>
    <ligand>
        <name>NADPH</name>
        <dbReference type="ChEBI" id="CHEBI:57783"/>
    </ligand>
</feature>
<keyword evidence="6" id="KW-0963">Cytoplasm</keyword>
<dbReference type="InterPro" id="IPR053790">
    <property type="entry name" value="P5CR-like_CS"/>
</dbReference>
<reference evidence="12 13" key="1">
    <citation type="submission" date="2018-02" db="EMBL/GenBank/DDBJ databases">
        <title>Complete genome sequencing of Faecalibacterium prausnitzii strains isolated from the human gut.</title>
        <authorList>
            <person name="Fitzgerald B.C."/>
            <person name="Shkoporov A.N."/>
            <person name="Ross P.R."/>
            <person name="Hill C."/>
        </authorList>
    </citation>
    <scope>NUCLEOTIDE SEQUENCE [LARGE SCALE GENOMIC DNA]</scope>
    <source>
        <strain evidence="12 13">APC942/8-14-2</strain>
    </source>
</reference>
<dbReference type="GO" id="GO:0055129">
    <property type="term" value="P:L-proline biosynthetic process"/>
    <property type="evidence" value="ECO:0007669"/>
    <property type="project" value="UniProtKB-UniRule"/>
</dbReference>
<dbReference type="FunFam" id="1.10.3730.10:FF:000001">
    <property type="entry name" value="Pyrroline-5-carboxylate reductase"/>
    <property type="match status" value="1"/>
</dbReference>
<dbReference type="NCBIfam" id="TIGR00112">
    <property type="entry name" value="proC"/>
    <property type="match status" value="1"/>
</dbReference>
<evidence type="ECO:0000256" key="8">
    <source>
        <dbReference type="PIRSR" id="PIRSR000193-1"/>
    </source>
</evidence>
<evidence type="ECO:0000256" key="1">
    <source>
        <dbReference type="ARBA" id="ARBA00005525"/>
    </source>
</evidence>
<dbReference type="Gene3D" id="3.40.50.720">
    <property type="entry name" value="NAD(P)-binding Rossmann-like Domain"/>
    <property type="match status" value="1"/>
</dbReference>
<dbReference type="InterPro" id="IPR028939">
    <property type="entry name" value="P5C_Rdtase_cat_N"/>
</dbReference>
<evidence type="ECO:0000256" key="3">
    <source>
        <dbReference type="ARBA" id="ARBA00022857"/>
    </source>
</evidence>
<dbReference type="PIRSF" id="PIRSF000193">
    <property type="entry name" value="Pyrrol-5-carb_rd"/>
    <property type="match status" value="1"/>
</dbReference>
<comment type="caution">
    <text evidence="12">The sequence shown here is derived from an EMBL/GenBank/DDBJ whole genome shotgun (WGS) entry which is preliminary data.</text>
</comment>
<dbReference type="SUPFAM" id="SSF51735">
    <property type="entry name" value="NAD(P)-binding Rossmann-fold domains"/>
    <property type="match status" value="1"/>
</dbReference>
<proteinExistence type="inferred from homology"/>
<dbReference type="GO" id="GO:0004735">
    <property type="term" value="F:pyrroline-5-carboxylate reductase activity"/>
    <property type="evidence" value="ECO:0007669"/>
    <property type="project" value="UniProtKB-UniRule"/>
</dbReference>
<evidence type="ECO:0000313" key="13">
    <source>
        <dbReference type="Proteomes" id="UP000251634"/>
    </source>
</evidence>
<gene>
    <name evidence="6 12" type="primary">proC</name>
    <name evidence="12" type="ORF">C4N25_05380</name>
</gene>
<evidence type="ECO:0000256" key="6">
    <source>
        <dbReference type="HAMAP-Rule" id="MF_01925"/>
    </source>
</evidence>
<feature type="domain" description="Pyrroline-5-carboxylate reductase catalytic N-terminal" evidence="10">
    <location>
        <begin position="4"/>
        <end position="81"/>
    </location>
</feature>
<comment type="function">
    <text evidence="5 6">Catalyzes the reduction of 1-pyrroline-5-carboxylate (PCA) to L-proline.</text>
</comment>
<dbReference type="AlphaFoldDB" id="A0A329TLS6"/>
<dbReference type="EMBL" id="PRKZ01000003">
    <property type="protein sequence ID" value="RAW50432.1"/>
    <property type="molecule type" value="Genomic_DNA"/>
</dbReference>
<dbReference type="UniPathway" id="UPA00098">
    <property type="reaction ID" value="UER00361"/>
</dbReference>
<evidence type="ECO:0000256" key="4">
    <source>
        <dbReference type="ARBA" id="ARBA00023002"/>
    </source>
</evidence>
<keyword evidence="6 9" id="KW-0028">Amino-acid biosynthesis</keyword>
<dbReference type="PROSITE" id="PS00521">
    <property type="entry name" value="P5CR"/>
    <property type="match status" value="1"/>
</dbReference>
<comment type="similarity">
    <text evidence="1 6 9">Belongs to the pyrroline-5-carboxylate reductase family.</text>
</comment>
<evidence type="ECO:0000256" key="7">
    <source>
        <dbReference type="NCBIfam" id="TIGR00112"/>
    </source>
</evidence>
<comment type="pathway">
    <text evidence="6 9">Amino-acid biosynthesis; L-proline biosynthesis; L-proline from L-glutamate 5-semialdehyde: step 1/1.</text>
</comment>
<sequence>MIKTIGFLGCGNMGGAIARAVCKAADPQNVYLANRTASKAEKLAGELGCNTTTNAEVAARCDLIFLGVKPQMMESLLAPLKFSLNERPGRFILCSMAAGLSITRIQEMAGEDYPVIRIMPNTPAMVGAGMIQYCSSNVTAEEEAEFLKLMAPAGRLDAVPESLIDAASCVSGCGPAWVYQFIEALADGGVACGLPRAKAQEYAAQMVLGSAKMVLESGQHPGALKDAVCSPGGSTIQGVRVLEEKGLRGAVIDAVLAAYDKTKEMGKG</sequence>
<dbReference type="Proteomes" id="UP000251634">
    <property type="component" value="Unassembled WGS sequence"/>
</dbReference>
<comment type="catalytic activity">
    <reaction evidence="6 9">
        <text>L-proline + NADP(+) = (S)-1-pyrroline-5-carboxylate + NADPH + 2 H(+)</text>
        <dbReference type="Rhea" id="RHEA:14109"/>
        <dbReference type="ChEBI" id="CHEBI:15378"/>
        <dbReference type="ChEBI" id="CHEBI:17388"/>
        <dbReference type="ChEBI" id="CHEBI:57783"/>
        <dbReference type="ChEBI" id="CHEBI:58349"/>
        <dbReference type="ChEBI" id="CHEBI:60039"/>
        <dbReference type="EC" id="1.5.1.2"/>
    </reaction>
</comment>
<dbReference type="GO" id="GO:0005737">
    <property type="term" value="C:cytoplasm"/>
    <property type="evidence" value="ECO:0007669"/>
    <property type="project" value="UniProtKB-SubCell"/>
</dbReference>
<dbReference type="InterPro" id="IPR000304">
    <property type="entry name" value="Pyrroline-COOH_reductase"/>
</dbReference>
<accession>A0A329TLS6</accession>
<evidence type="ECO:0000259" key="11">
    <source>
        <dbReference type="Pfam" id="PF14748"/>
    </source>
</evidence>
<name>A0A329TLS6_9FIRM</name>
<dbReference type="InterPro" id="IPR008927">
    <property type="entry name" value="6-PGluconate_DH-like_C_sf"/>
</dbReference>
<dbReference type="InterPro" id="IPR029036">
    <property type="entry name" value="P5CR_dimer"/>
</dbReference>
<dbReference type="Pfam" id="PF03807">
    <property type="entry name" value="F420_oxidored"/>
    <property type="match status" value="1"/>
</dbReference>
<dbReference type="SUPFAM" id="SSF48179">
    <property type="entry name" value="6-phosphogluconate dehydrogenase C-terminal domain-like"/>
    <property type="match status" value="1"/>
</dbReference>
<keyword evidence="4 6" id="KW-0560">Oxidoreductase</keyword>
<comment type="subcellular location">
    <subcellularLocation>
        <location evidence="6">Cytoplasm</location>
    </subcellularLocation>
</comment>
<feature type="binding site" evidence="8">
    <location>
        <begin position="8"/>
        <end position="13"/>
    </location>
    <ligand>
        <name>NADP(+)</name>
        <dbReference type="ChEBI" id="CHEBI:58349"/>
    </ligand>
</feature>
<dbReference type="InterPro" id="IPR036291">
    <property type="entry name" value="NAD(P)-bd_dom_sf"/>
</dbReference>
<feature type="domain" description="Pyrroline-5-carboxylate reductase dimerisation" evidence="11">
    <location>
        <begin position="161"/>
        <end position="265"/>
    </location>
</feature>
<evidence type="ECO:0000256" key="5">
    <source>
        <dbReference type="ARBA" id="ARBA00058118"/>
    </source>
</evidence>
<comment type="catalytic activity">
    <reaction evidence="6">
        <text>L-proline + NAD(+) = (S)-1-pyrroline-5-carboxylate + NADH + 2 H(+)</text>
        <dbReference type="Rhea" id="RHEA:14105"/>
        <dbReference type="ChEBI" id="CHEBI:15378"/>
        <dbReference type="ChEBI" id="CHEBI:17388"/>
        <dbReference type="ChEBI" id="CHEBI:57540"/>
        <dbReference type="ChEBI" id="CHEBI:57945"/>
        <dbReference type="ChEBI" id="CHEBI:60039"/>
        <dbReference type="EC" id="1.5.1.2"/>
    </reaction>
</comment>
<dbReference type="RefSeq" id="WP_112115265.1">
    <property type="nucleotide sequence ID" value="NZ_PRKZ01000003.1"/>
</dbReference>
<keyword evidence="2 6" id="KW-0641">Proline biosynthesis</keyword>
<dbReference type="Gene3D" id="1.10.3730.10">
    <property type="entry name" value="ProC C-terminal domain-like"/>
    <property type="match status" value="1"/>
</dbReference>
<dbReference type="EC" id="1.5.1.2" evidence="6 7"/>
<dbReference type="HAMAP" id="MF_01925">
    <property type="entry name" value="P5C_reductase"/>
    <property type="match status" value="1"/>
</dbReference>
<dbReference type="Pfam" id="PF14748">
    <property type="entry name" value="P5CR_dimer"/>
    <property type="match status" value="1"/>
</dbReference>
<evidence type="ECO:0000256" key="9">
    <source>
        <dbReference type="RuleBase" id="RU003903"/>
    </source>
</evidence>
<evidence type="ECO:0000313" key="12">
    <source>
        <dbReference type="EMBL" id="RAW50432.1"/>
    </source>
</evidence>
<evidence type="ECO:0000256" key="2">
    <source>
        <dbReference type="ARBA" id="ARBA00022650"/>
    </source>
</evidence>
<keyword evidence="3 6" id="KW-0521">NADP</keyword>
<dbReference type="PANTHER" id="PTHR11645:SF0">
    <property type="entry name" value="PYRROLINE-5-CARBOXYLATE REDUCTASE 3"/>
    <property type="match status" value="1"/>
</dbReference>
<dbReference type="PANTHER" id="PTHR11645">
    <property type="entry name" value="PYRROLINE-5-CARBOXYLATE REDUCTASE"/>
    <property type="match status" value="1"/>
</dbReference>
<protein>
    <recommendedName>
        <fullName evidence="6 7">Pyrroline-5-carboxylate reductase</fullName>
        <shortName evidence="6">P5C reductase</shortName>
        <shortName evidence="6">P5CR</shortName>
        <ecNumber evidence="6 7">1.5.1.2</ecNumber>
    </recommendedName>
    <alternativeName>
        <fullName evidence="6">PCA reductase</fullName>
    </alternativeName>
</protein>